<dbReference type="SUPFAM" id="SSF102114">
    <property type="entry name" value="Radical SAM enzymes"/>
    <property type="match status" value="1"/>
</dbReference>
<evidence type="ECO:0000256" key="6">
    <source>
        <dbReference type="ARBA" id="ARBA00023004"/>
    </source>
</evidence>
<keyword evidence="7" id="KW-0411">Iron-sulfur</keyword>
<dbReference type="Proteomes" id="UP000245629">
    <property type="component" value="Chromosome 3"/>
</dbReference>
<dbReference type="Pfam" id="PF04055">
    <property type="entry name" value="Radical_SAM"/>
    <property type="match status" value="1"/>
</dbReference>
<dbReference type="PANTHER" id="PTHR43409:SF7">
    <property type="entry name" value="BLL1977 PROTEIN"/>
    <property type="match status" value="1"/>
</dbReference>
<evidence type="ECO:0000313" key="11">
    <source>
        <dbReference type="Proteomes" id="UP000245629"/>
    </source>
</evidence>
<protein>
    <submittedName>
        <fullName evidence="10">Uncharacterized protein</fullName>
    </submittedName>
</protein>
<evidence type="ECO:0000256" key="1">
    <source>
        <dbReference type="ARBA" id="ARBA00001966"/>
    </source>
</evidence>
<dbReference type="PROSITE" id="PS51918">
    <property type="entry name" value="RADICAL_SAM"/>
    <property type="match status" value="1"/>
</dbReference>
<dbReference type="EMBL" id="CP029354">
    <property type="protein sequence ID" value="AWK88358.1"/>
    <property type="molecule type" value="Genomic_DNA"/>
</dbReference>
<evidence type="ECO:0000256" key="3">
    <source>
        <dbReference type="ARBA" id="ARBA00022679"/>
    </source>
</evidence>
<keyword evidence="3" id="KW-0808">Transferase</keyword>
<dbReference type="SFLD" id="SFLDG01123">
    <property type="entry name" value="methyltransferase_(Class_B)"/>
    <property type="match status" value="1"/>
</dbReference>
<dbReference type="GO" id="GO:0005829">
    <property type="term" value="C:cytosol"/>
    <property type="evidence" value="ECO:0007669"/>
    <property type="project" value="TreeGrafter"/>
</dbReference>
<dbReference type="Gene3D" id="3.80.30.20">
    <property type="entry name" value="tm_1862 like domain"/>
    <property type="match status" value="1"/>
</dbReference>
<proteinExistence type="predicted"/>
<dbReference type="InterPro" id="IPR006638">
    <property type="entry name" value="Elp3/MiaA/NifB-like_rSAM"/>
</dbReference>
<dbReference type="SFLD" id="SFLDS00029">
    <property type="entry name" value="Radical_SAM"/>
    <property type="match status" value="1"/>
</dbReference>
<accession>A0A2S2CV48</accession>
<evidence type="ECO:0000313" key="10">
    <source>
        <dbReference type="EMBL" id="AWK88358.1"/>
    </source>
</evidence>
<evidence type="ECO:0000256" key="5">
    <source>
        <dbReference type="ARBA" id="ARBA00022723"/>
    </source>
</evidence>
<keyword evidence="4" id="KW-0949">S-adenosyl-L-methionine</keyword>
<dbReference type="PANTHER" id="PTHR43409">
    <property type="entry name" value="ANAEROBIC MAGNESIUM-PROTOPORPHYRIN IX MONOMETHYL ESTER CYCLASE-RELATED"/>
    <property type="match status" value="1"/>
</dbReference>
<keyword evidence="6" id="KW-0408">Iron</keyword>
<organism evidence="10 11">
    <name type="scientific">Azospirillum thermophilum</name>
    <dbReference type="NCBI Taxonomy" id="2202148"/>
    <lineage>
        <taxon>Bacteria</taxon>
        <taxon>Pseudomonadati</taxon>
        <taxon>Pseudomonadota</taxon>
        <taxon>Alphaproteobacteria</taxon>
        <taxon>Rhodospirillales</taxon>
        <taxon>Azospirillaceae</taxon>
        <taxon>Azospirillum</taxon>
    </lineage>
</organism>
<dbReference type="GO" id="GO:0046872">
    <property type="term" value="F:metal ion binding"/>
    <property type="evidence" value="ECO:0007669"/>
    <property type="project" value="UniProtKB-KW"/>
</dbReference>
<keyword evidence="11" id="KW-1185">Reference proteome</keyword>
<feature type="domain" description="B12-binding" evidence="8">
    <location>
        <begin position="5"/>
        <end position="142"/>
    </location>
</feature>
<dbReference type="InterPro" id="IPR034466">
    <property type="entry name" value="Methyltransferase_Class_B"/>
</dbReference>
<dbReference type="InterPro" id="IPR023404">
    <property type="entry name" value="rSAM_horseshoe"/>
</dbReference>
<dbReference type="InterPro" id="IPR007197">
    <property type="entry name" value="rSAM"/>
</dbReference>
<dbReference type="Pfam" id="PF02310">
    <property type="entry name" value="B12-binding"/>
    <property type="match status" value="1"/>
</dbReference>
<keyword evidence="5" id="KW-0479">Metal-binding</keyword>
<reference evidence="11" key="1">
    <citation type="submission" date="2018-05" db="EMBL/GenBank/DDBJ databases">
        <title>Azospirillum thermophila sp. nov., a novel isolated from hot spring.</title>
        <authorList>
            <person name="Zhao Z."/>
        </authorList>
    </citation>
    <scope>NUCLEOTIDE SEQUENCE [LARGE SCALE GENOMIC DNA]</scope>
    <source>
        <strain evidence="11">CFH 70021</strain>
    </source>
</reference>
<gene>
    <name evidence="10" type="ORF">DEW08_19920</name>
</gene>
<dbReference type="InterPro" id="IPR006158">
    <property type="entry name" value="Cobalamin-bd"/>
</dbReference>
<comment type="cofactor">
    <cofactor evidence="1">
        <name>[4Fe-4S] cluster</name>
        <dbReference type="ChEBI" id="CHEBI:49883"/>
    </cofactor>
</comment>
<evidence type="ECO:0000256" key="2">
    <source>
        <dbReference type="ARBA" id="ARBA00022603"/>
    </source>
</evidence>
<keyword evidence="2" id="KW-0489">Methyltransferase</keyword>
<evidence type="ECO:0000259" key="8">
    <source>
        <dbReference type="PROSITE" id="PS51332"/>
    </source>
</evidence>
<dbReference type="Gene3D" id="3.40.50.280">
    <property type="entry name" value="Cobalamin-binding domain"/>
    <property type="match status" value="1"/>
</dbReference>
<evidence type="ECO:0000259" key="9">
    <source>
        <dbReference type="PROSITE" id="PS51918"/>
    </source>
</evidence>
<dbReference type="OrthoDB" id="9801424at2"/>
<dbReference type="GO" id="GO:0031419">
    <property type="term" value="F:cobalamin binding"/>
    <property type="evidence" value="ECO:0007669"/>
    <property type="project" value="InterPro"/>
</dbReference>
<dbReference type="CDD" id="cd02068">
    <property type="entry name" value="radical_SAM_B12_BD"/>
    <property type="match status" value="1"/>
</dbReference>
<dbReference type="AlphaFoldDB" id="A0A2S2CV48"/>
<dbReference type="GO" id="GO:0003824">
    <property type="term" value="F:catalytic activity"/>
    <property type="evidence" value="ECO:0007669"/>
    <property type="project" value="InterPro"/>
</dbReference>
<dbReference type="SFLD" id="SFLDG01082">
    <property type="entry name" value="B12-binding_domain_containing"/>
    <property type="match status" value="1"/>
</dbReference>
<sequence>MPHDVTLVDAGVIAGYRDFMPVGPLYLASALAARGRRVEFADLRSSGSPFDFQSMADLFEAADSPVIGVSLLGNSLPVALAASREYRRRGGGKTIVFGGPGPNGVESRLLERFPEVDIVVRGEGEVVFPDLLDALERKASPAAPGVVFRDADGNIQGSQPQRIADIDALPWPDRSLAAHNRFSETALLTARGCPFTCSFCDIIAMWGRSVGYRALDDVVREAAAITASGFGHFNIIDDTFTVNRKRVLAFCRALRAEGLTARWSCFARIDLVDGDLLDEMAAAGCDTIFYGVDSSTEDGWKKINKKLTRDMVIDTIGQTLKRCNVTPSLIWGYPFETFADFCSTVELAYDLAMLAGSSPHRINVQTHFLAPEPATPLFEEYGHTVRFGETMPLSFFEGSPLKAFSACAGYAECLELVRSDPVLFAPFHFYPSERLLEKLLVMQGAPGLPGHAGAADDGQPCGDGRDVATLARKMRFVRSIKPRFRKAKPAPELQATPR</sequence>
<dbReference type="InterPro" id="IPR058240">
    <property type="entry name" value="rSAM_sf"/>
</dbReference>
<dbReference type="RefSeq" id="WP_109330551.1">
    <property type="nucleotide sequence ID" value="NZ_CP029354.1"/>
</dbReference>
<evidence type="ECO:0000256" key="7">
    <source>
        <dbReference type="ARBA" id="ARBA00023014"/>
    </source>
</evidence>
<feature type="domain" description="Radical SAM core" evidence="9">
    <location>
        <begin position="178"/>
        <end position="400"/>
    </location>
</feature>
<dbReference type="SMART" id="SM00729">
    <property type="entry name" value="Elp3"/>
    <property type="match status" value="1"/>
</dbReference>
<dbReference type="KEGG" id="azz:DEW08_19920"/>
<dbReference type="PROSITE" id="PS51332">
    <property type="entry name" value="B12_BINDING"/>
    <property type="match status" value="1"/>
</dbReference>
<evidence type="ECO:0000256" key="4">
    <source>
        <dbReference type="ARBA" id="ARBA00022691"/>
    </source>
</evidence>
<name>A0A2S2CV48_9PROT</name>
<dbReference type="InterPro" id="IPR051198">
    <property type="entry name" value="BchE-like"/>
</dbReference>
<dbReference type="GO" id="GO:0051539">
    <property type="term" value="F:4 iron, 4 sulfur cluster binding"/>
    <property type="evidence" value="ECO:0007669"/>
    <property type="project" value="UniProtKB-KW"/>
</dbReference>